<dbReference type="InterPro" id="IPR008869">
    <property type="entry name" value="MlaC/ttg2D"/>
</dbReference>
<keyword evidence="3" id="KW-1185">Reference proteome</keyword>
<gene>
    <name evidence="2" type="ORF">SAMN02745746_03978</name>
</gene>
<dbReference type="EMBL" id="FXAG01000034">
    <property type="protein sequence ID" value="SMF55868.1"/>
    <property type="molecule type" value="Genomic_DNA"/>
</dbReference>
<feature type="chain" id="PRO_5013368743" evidence="1">
    <location>
        <begin position="21"/>
        <end position="205"/>
    </location>
</feature>
<dbReference type="PANTHER" id="PTHR36573">
    <property type="entry name" value="INTERMEMBRANE PHOSPHOLIPID TRANSPORT SYSTEM BINDING PROTEIN MLAC"/>
    <property type="match status" value="1"/>
</dbReference>
<dbReference type="PANTHER" id="PTHR36573:SF1">
    <property type="entry name" value="INTERMEMBRANE PHOSPHOLIPID TRANSPORT SYSTEM BINDING PROTEIN MLAC"/>
    <property type="match status" value="1"/>
</dbReference>
<dbReference type="STRING" id="1123014.SAMN02745746_03978"/>
<dbReference type="AlphaFoldDB" id="A0A1Y6CDI0"/>
<dbReference type="InterPro" id="IPR042245">
    <property type="entry name" value="Tgt2/MlaC_sf"/>
</dbReference>
<keyword evidence="1" id="KW-0732">Signal</keyword>
<protein>
    <submittedName>
        <fullName evidence="2">Phospholipid transport system substrate-binding protein</fullName>
    </submittedName>
</protein>
<dbReference type="RefSeq" id="WP_085277923.1">
    <property type="nucleotide sequence ID" value="NZ_FXAG01000034.1"/>
</dbReference>
<reference evidence="3" key="1">
    <citation type="submission" date="2017-04" db="EMBL/GenBank/DDBJ databases">
        <authorList>
            <person name="Varghese N."/>
            <person name="Submissions S."/>
        </authorList>
    </citation>
    <scope>NUCLEOTIDE SEQUENCE [LARGE SCALE GENOMIC DNA]</scope>
    <source>
        <strain evidence="3">DSM 22618</strain>
    </source>
</reference>
<evidence type="ECO:0000256" key="1">
    <source>
        <dbReference type="SAM" id="SignalP"/>
    </source>
</evidence>
<evidence type="ECO:0000313" key="2">
    <source>
        <dbReference type="EMBL" id="SMF55868.1"/>
    </source>
</evidence>
<dbReference type="Proteomes" id="UP000192920">
    <property type="component" value="Unassembled WGS sequence"/>
</dbReference>
<dbReference type="PIRSF" id="PIRSF004649">
    <property type="entry name" value="MlaC"/>
    <property type="match status" value="1"/>
</dbReference>
<dbReference type="Gene3D" id="3.10.450.710">
    <property type="entry name" value="Tgt2/MlaC"/>
    <property type="match status" value="1"/>
</dbReference>
<organism evidence="2 3">
    <name type="scientific">Pseudogulbenkiania subflava DSM 22618</name>
    <dbReference type="NCBI Taxonomy" id="1123014"/>
    <lineage>
        <taxon>Bacteria</taxon>
        <taxon>Pseudomonadati</taxon>
        <taxon>Pseudomonadota</taxon>
        <taxon>Betaproteobacteria</taxon>
        <taxon>Neisseriales</taxon>
        <taxon>Chromobacteriaceae</taxon>
        <taxon>Pseudogulbenkiania</taxon>
    </lineage>
</organism>
<name>A0A1Y6CDI0_9NEIS</name>
<accession>A0A1Y6CDI0</accession>
<evidence type="ECO:0000313" key="3">
    <source>
        <dbReference type="Proteomes" id="UP000192920"/>
    </source>
</evidence>
<dbReference type="Pfam" id="PF05494">
    <property type="entry name" value="MlaC"/>
    <property type="match status" value="1"/>
</dbReference>
<proteinExistence type="predicted"/>
<sequence>MKKLLVSLAMLLGLSVPALAADSPVDMVRGTSREVLDLIKQDDGKNTAKIRDQVEKLVVPKFDFQRMTALAVGRGWREANPQQQTELTQQFQSLLSRTYSSTMTRFKNAQVDVKPNAVFANDGREATVKSEVTLPSNGEKKPVAIDYTLYKTPQGWKVYNVSVEGASLVTVYRNQFNEEIRKNGIDGLIKVLRSKNDNLAKGTGA</sequence>
<feature type="signal peptide" evidence="1">
    <location>
        <begin position="1"/>
        <end position="20"/>
    </location>
</feature>